<evidence type="ECO:0000313" key="1">
    <source>
        <dbReference type="EMBL" id="QSO45399.1"/>
    </source>
</evidence>
<organism evidence="1 2">
    <name type="scientific">Alicyclobacillus mengziensis</name>
    <dbReference type="NCBI Taxonomy" id="2931921"/>
    <lineage>
        <taxon>Bacteria</taxon>
        <taxon>Bacillati</taxon>
        <taxon>Bacillota</taxon>
        <taxon>Bacilli</taxon>
        <taxon>Bacillales</taxon>
        <taxon>Alicyclobacillaceae</taxon>
        <taxon>Alicyclobacillus</taxon>
    </lineage>
</organism>
<keyword evidence="2" id="KW-1185">Reference proteome</keyword>
<protein>
    <submittedName>
        <fullName evidence="1">Uncharacterized protein</fullName>
    </submittedName>
</protein>
<accession>A0A9X7VUC2</accession>
<dbReference type="EMBL" id="CP071182">
    <property type="protein sequence ID" value="QSO45399.1"/>
    <property type="molecule type" value="Genomic_DNA"/>
</dbReference>
<gene>
    <name evidence="1" type="ORF">JZ786_12430</name>
</gene>
<dbReference type="AlphaFoldDB" id="A0A9X7VUC2"/>
<proteinExistence type="predicted"/>
<reference evidence="1 2" key="1">
    <citation type="submission" date="2021-02" db="EMBL/GenBank/DDBJ databases">
        <title>Alicyclobacillus curvatus sp. nov. and Alicyclobacillus mengziensis sp. nov., two acidophilic bacteria isolated from acid mine drainage.</title>
        <authorList>
            <person name="Huang Y."/>
        </authorList>
    </citation>
    <scope>NUCLEOTIDE SEQUENCE [LARGE SCALE GENOMIC DNA]</scope>
    <source>
        <strain evidence="1 2">S30H14</strain>
    </source>
</reference>
<dbReference type="RefSeq" id="WP_206654769.1">
    <property type="nucleotide sequence ID" value="NZ_CP071182.1"/>
</dbReference>
<name>A0A9X7VUC2_9BACL</name>
<dbReference type="KEGG" id="afx:JZ786_12430"/>
<dbReference type="Proteomes" id="UP000663505">
    <property type="component" value="Chromosome"/>
</dbReference>
<evidence type="ECO:0000313" key="2">
    <source>
        <dbReference type="Proteomes" id="UP000663505"/>
    </source>
</evidence>
<sequence length="113" mass="13203">MPRFGGEHLSVAKALVQLNFYLQTLELPITVKDLYERAYKNRRGDHYDDRWLTGLQENPDTAGALEESFTSATIVETLMRTGHEPIVRALMKEIRRRDIQFTQAYMIGMPRRF</sequence>